<feature type="region of interest" description="Disordered" evidence="1">
    <location>
        <begin position="34"/>
        <end position="58"/>
    </location>
</feature>
<dbReference type="RefSeq" id="WP_190921979.1">
    <property type="nucleotide sequence ID" value="NZ_JACXAC010000001.1"/>
</dbReference>
<accession>A0ABR8JL21</accession>
<reference evidence="2 3" key="1">
    <citation type="submission" date="2020-09" db="EMBL/GenBank/DDBJ databases">
        <authorList>
            <person name="Kim M.K."/>
        </authorList>
    </citation>
    <scope>NUCLEOTIDE SEQUENCE [LARGE SCALE GENOMIC DNA]</scope>
    <source>
        <strain evidence="2 3">BT189</strain>
    </source>
</reference>
<proteinExistence type="predicted"/>
<evidence type="ECO:0000313" key="2">
    <source>
        <dbReference type="EMBL" id="MBD2720697.1"/>
    </source>
</evidence>
<protein>
    <submittedName>
        <fullName evidence="2">Uncharacterized protein</fullName>
    </submittedName>
</protein>
<keyword evidence="3" id="KW-1185">Reference proteome</keyword>
<dbReference type="Proteomes" id="UP000606003">
    <property type="component" value="Unassembled WGS sequence"/>
</dbReference>
<sequence length="58" mass="6027">MLANFQHHFRFYLALILSVLLAAGVRLQAAPLGAAPQPAERTASPAAATETSGLPAAR</sequence>
<gene>
    <name evidence="2" type="ORF">IC234_01045</name>
</gene>
<evidence type="ECO:0000256" key="1">
    <source>
        <dbReference type="SAM" id="MobiDB-lite"/>
    </source>
</evidence>
<comment type="caution">
    <text evidence="2">The sequence shown here is derived from an EMBL/GenBank/DDBJ whole genome shotgun (WGS) entry which is preliminary data.</text>
</comment>
<dbReference type="EMBL" id="JACXAC010000001">
    <property type="protein sequence ID" value="MBD2720697.1"/>
    <property type="molecule type" value="Genomic_DNA"/>
</dbReference>
<organism evidence="2 3">
    <name type="scientific">Hymenobacter armeniacus</name>
    <dbReference type="NCBI Taxonomy" id="2771358"/>
    <lineage>
        <taxon>Bacteria</taxon>
        <taxon>Pseudomonadati</taxon>
        <taxon>Bacteroidota</taxon>
        <taxon>Cytophagia</taxon>
        <taxon>Cytophagales</taxon>
        <taxon>Hymenobacteraceae</taxon>
        <taxon>Hymenobacter</taxon>
    </lineage>
</organism>
<evidence type="ECO:0000313" key="3">
    <source>
        <dbReference type="Proteomes" id="UP000606003"/>
    </source>
</evidence>
<name>A0ABR8JL21_9BACT</name>